<feature type="repeat" description="RCC1" evidence="2">
    <location>
        <begin position="930"/>
        <end position="981"/>
    </location>
</feature>
<dbReference type="PROSITE" id="PS50012">
    <property type="entry name" value="RCC1_3"/>
    <property type="match status" value="5"/>
</dbReference>
<dbReference type="EMBL" id="OU963862">
    <property type="protein sequence ID" value="CAH0382632.1"/>
    <property type="molecule type" value="Genomic_DNA"/>
</dbReference>
<accession>A0A9P0EX60</accession>
<evidence type="ECO:0000313" key="4">
    <source>
        <dbReference type="EMBL" id="CAH0382632.1"/>
    </source>
</evidence>
<dbReference type="PANTHER" id="PTHR22870:SF466">
    <property type="entry name" value="ANKYRIN REPEAT-CONTAINING PROTEIN"/>
    <property type="match status" value="1"/>
</dbReference>
<organism evidence="4 5">
    <name type="scientific">Bemisia tabaci</name>
    <name type="common">Sweetpotato whitefly</name>
    <name type="synonym">Aleurodes tabaci</name>
    <dbReference type="NCBI Taxonomy" id="7038"/>
    <lineage>
        <taxon>Eukaryota</taxon>
        <taxon>Metazoa</taxon>
        <taxon>Ecdysozoa</taxon>
        <taxon>Arthropoda</taxon>
        <taxon>Hexapoda</taxon>
        <taxon>Insecta</taxon>
        <taxon>Pterygota</taxon>
        <taxon>Neoptera</taxon>
        <taxon>Paraneoptera</taxon>
        <taxon>Hemiptera</taxon>
        <taxon>Sternorrhyncha</taxon>
        <taxon>Aleyrodoidea</taxon>
        <taxon>Aleyrodidae</taxon>
        <taxon>Aleyrodinae</taxon>
        <taxon>Bemisia</taxon>
    </lineage>
</organism>
<dbReference type="Pfam" id="PF00415">
    <property type="entry name" value="RCC1"/>
    <property type="match status" value="5"/>
</dbReference>
<name>A0A9P0EX60_BEMTA</name>
<dbReference type="PRINTS" id="PR00633">
    <property type="entry name" value="RCCNDNSATION"/>
</dbReference>
<dbReference type="InterPro" id="IPR009091">
    <property type="entry name" value="RCC1/BLIP-II"/>
</dbReference>
<gene>
    <name evidence="4" type="ORF">BEMITA_LOCUS2150</name>
</gene>
<sequence>MQAEDGDLYALQRLLSVNQIKTSAYYFNAKRHVLALVSGTGGIIIYANLEAHPKPLLRWIPWFEDRDKTIQSICFQQSFGAWMAVVCYDGSLYILPITWLVDFEIIGSVPTIEWMANDVTYFPSPTKDFIPTSISWWETKISAPGNFAVIGGKSGKIQLRDLSNGHLVGQTSVSGDISSVAVFAEDINVISVLVTNEQNEQWKLVLESQDYVNTTHWWNGGISSKNLIEDQFAQRPVFPSARVRLQGLKQLSVETMASIRQKISENKSRSVANSLRRKDSSSSSSSDDFAVKFRSVPSKIENEVWYVSPGYSRSQLISEPVYHIYNIPGNFFKIKKPKHSYKLPPEDMTSVGLSIYTDFFLFIANTSATQINILSTKLLESDRSQEYNLQSFVQKVQLEDDERIQALYRMSCFNCVEKKRPFSPVIFTKSLPISTKDFLPSINLSSSNQTSDTTSNPVITPAAFETCLIISNKSVYILNLKNHPSDSALKLLDSDESLEKVEWITKIFSLDRPNVLLSAANVQLAAGNWDRAINFLKLAKTSPLEIALRLASAGLVKELITFVTSLTHLELSPPERRRLAEICILAFVEQILRAHDKSKYLKKFLKLLSEDLYYRECHAVQTVGKCFLFPVLKYFLCERGLIEDVADVIESIISENSVKFLELHDGFWDVVTDRSLADILIHKKSFALEYMKLIQTNLLHLPVPTLQSIYEFFNPTRSCIRPLVKTMFNFVKSNQQPREILNQSKFVFSTDIGVEVNYPIENWITIFLLTLLQLLHKTQSTSYSFDALNFVCLKHNSPSKGMLIKLSNKVVLSAGLAHGAAILKKTVFTWGQDRHSCLGRRPAMIVAQADPIPWFAFPKIDVHSIACGRYHTLALTSNGVYSWGLSNYGQLGVGGLKNSPIPRIVETLSEESIISVAAGQYHSLAISANGLLWTWGWGVHGQLGHGSIEDVLVPTVVSCLSCEFIVQAAGGYAHSIALSAKGCVIVFGSSYFGQLGIGSPVKRTTPIEVYGLSEPITQISSGYFHNLALSKAGRLYIWGSSPQVLRSQTQAQKRSKAFQLKSSFKPEDDEFASKFTCDDSSTNNTESSCKGDFFSETFGSVPTPEPKAQQLDFPTLDSSASPDESAIHLSPMLVDTSNVLGKIIAISCGCHHSVILDEKGTVYTWGKNFDGQLGDGTRKAVLLPSPIQINNQLKLSSDNLILHVPLSTVPIQYICCGADFTLAMESGDEFGDGALIKVDNSALHLFQMTRISELKSKQVANEF</sequence>
<keyword evidence="5" id="KW-1185">Reference proteome</keyword>
<evidence type="ECO:0000256" key="3">
    <source>
        <dbReference type="SAM" id="MobiDB-lite"/>
    </source>
</evidence>
<feature type="repeat" description="RCC1" evidence="2">
    <location>
        <begin position="982"/>
        <end position="1032"/>
    </location>
</feature>
<feature type="region of interest" description="Disordered" evidence="3">
    <location>
        <begin position="264"/>
        <end position="288"/>
    </location>
</feature>
<keyword evidence="1" id="KW-0677">Repeat</keyword>
<evidence type="ECO:0000256" key="2">
    <source>
        <dbReference type="PROSITE-ProRule" id="PRU00235"/>
    </source>
</evidence>
<feature type="repeat" description="RCC1" evidence="2">
    <location>
        <begin position="825"/>
        <end position="878"/>
    </location>
</feature>
<dbReference type="Gene3D" id="2.130.10.30">
    <property type="entry name" value="Regulator of chromosome condensation 1/beta-lactamase-inhibitor protein II"/>
    <property type="match status" value="2"/>
</dbReference>
<dbReference type="InterPro" id="IPR000408">
    <property type="entry name" value="Reg_chr_condens"/>
</dbReference>
<dbReference type="PROSITE" id="PS00626">
    <property type="entry name" value="RCC1_2"/>
    <property type="match status" value="2"/>
</dbReference>
<dbReference type="Proteomes" id="UP001152759">
    <property type="component" value="Chromosome 1"/>
</dbReference>
<dbReference type="InterPro" id="IPR036322">
    <property type="entry name" value="WD40_repeat_dom_sf"/>
</dbReference>
<dbReference type="InterPro" id="IPR051210">
    <property type="entry name" value="Ub_ligase/GEF_domain"/>
</dbReference>
<feature type="repeat" description="RCC1" evidence="2">
    <location>
        <begin position="878"/>
        <end position="929"/>
    </location>
</feature>
<dbReference type="AlphaFoldDB" id="A0A9P0EX60"/>
<dbReference type="SUPFAM" id="SSF50978">
    <property type="entry name" value="WD40 repeat-like"/>
    <property type="match status" value="1"/>
</dbReference>
<reference evidence="4" key="1">
    <citation type="submission" date="2021-12" db="EMBL/GenBank/DDBJ databases">
        <authorList>
            <person name="King R."/>
        </authorList>
    </citation>
    <scope>NUCLEOTIDE SEQUENCE</scope>
</reference>
<proteinExistence type="predicted"/>
<feature type="repeat" description="RCC1" evidence="2">
    <location>
        <begin position="1160"/>
        <end position="1227"/>
    </location>
</feature>
<dbReference type="SUPFAM" id="SSF50985">
    <property type="entry name" value="RCC1/BLIP-II"/>
    <property type="match status" value="2"/>
</dbReference>
<evidence type="ECO:0000313" key="5">
    <source>
        <dbReference type="Proteomes" id="UP001152759"/>
    </source>
</evidence>
<evidence type="ECO:0000256" key="1">
    <source>
        <dbReference type="ARBA" id="ARBA00022737"/>
    </source>
</evidence>
<dbReference type="PANTHER" id="PTHR22870">
    <property type="entry name" value="REGULATOR OF CHROMOSOME CONDENSATION"/>
    <property type="match status" value="1"/>
</dbReference>
<protein>
    <submittedName>
        <fullName evidence="4">Uncharacterized protein</fullName>
    </submittedName>
</protein>